<dbReference type="PANTHER" id="PTHR23416:SF23">
    <property type="entry name" value="ACETYLTRANSFERASE C18B11.09C-RELATED"/>
    <property type="match status" value="1"/>
</dbReference>
<proteinExistence type="inferred from homology"/>
<dbReference type="Pfam" id="PF00132">
    <property type="entry name" value="Hexapep"/>
    <property type="match status" value="1"/>
</dbReference>
<organism evidence="3 4">
    <name type="scientific">Collinsella tanakaei YIT 12063</name>
    <dbReference type="NCBI Taxonomy" id="742742"/>
    <lineage>
        <taxon>Bacteria</taxon>
        <taxon>Bacillati</taxon>
        <taxon>Actinomycetota</taxon>
        <taxon>Coriobacteriia</taxon>
        <taxon>Coriobacteriales</taxon>
        <taxon>Coriobacteriaceae</taxon>
        <taxon>Collinsella</taxon>
    </lineage>
</organism>
<dbReference type="EMBL" id="ADLS01000008">
    <property type="protein sequence ID" value="EGX67186.1"/>
    <property type="molecule type" value="Genomic_DNA"/>
</dbReference>
<evidence type="ECO:0000313" key="4">
    <source>
        <dbReference type="Proteomes" id="UP000004830"/>
    </source>
</evidence>
<reference evidence="3 4" key="1">
    <citation type="submission" date="2011-06" db="EMBL/GenBank/DDBJ databases">
        <title>The Genome Sequence of Collinsella tanakaei YIT 12063.</title>
        <authorList>
            <consortium name="The Broad Institute Genome Sequencing Platform"/>
            <person name="Earl A."/>
            <person name="Ward D."/>
            <person name="Feldgarden M."/>
            <person name="Gevers D."/>
            <person name="Morotomi M."/>
            <person name="Young S.K."/>
            <person name="Zeng Q."/>
            <person name="Gargeya S."/>
            <person name="Fitzgerald M."/>
            <person name="Haas B."/>
            <person name="Abouelleil A."/>
            <person name="Alvarado L."/>
            <person name="Arachchi H.M."/>
            <person name="Berlin A."/>
            <person name="Brown A."/>
            <person name="Chapman S.B."/>
            <person name="Chen Z."/>
            <person name="Dunbar C."/>
            <person name="Freedman E."/>
            <person name="Gearin G."/>
            <person name="Gellesch M."/>
            <person name="Goldberg J."/>
            <person name="Griggs A."/>
            <person name="Gujja S."/>
            <person name="Heiman D."/>
            <person name="Howarth C."/>
            <person name="Larson L."/>
            <person name="Lui A."/>
            <person name="MacDonald P.J.P."/>
            <person name="Mehta T."/>
            <person name="Montmayeur A."/>
            <person name="Murphy C."/>
            <person name="Neiman D."/>
            <person name="Pearson M."/>
            <person name="Priest M."/>
            <person name="Roberts A."/>
            <person name="Saif S."/>
            <person name="Shea T."/>
            <person name="Shenoy N."/>
            <person name="Sisk P."/>
            <person name="Stolte C."/>
            <person name="Sykes S."/>
            <person name="Wortman J."/>
            <person name="Nusbaum C."/>
            <person name="Birren B."/>
        </authorList>
    </citation>
    <scope>NUCLEOTIDE SEQUENCE [LARGE SCALE GENOMIC DNA]</scope>
    <source>
        <strain evidence="3 4">YIT 12063</strain>
    </source>
</reference>
<dbReference type="SUPFAM" id="SSF51161">
    <property type="entry name" value="Trimeric LpxA-like enzymes"/>
    <property type="match status" value="1"/>
</dbReference>
<evidence type="ECO:0000313" key="3">
    <source>
        <dbReference type="EMBL" id="EGX67186.1"/>
    </source>
</evidence>
<accession>G1WH35</accession>
<dbReference type="PANTHER" id="PTHR23416">
    <property type="entry name" value="SIALIC ACID SYNTHASE-RELATED"/>
    <property type="match status" value="1"/>
</dbReference>
<evidence type="ECO:0008006" key="5">
    <source>
        <dbReference type="Google" id="ProtNLM"/>
    </source>
</evidence>
<comment type="caution">
    <text evidence="3">The sequence shown here is derived from an EMBL/GenBank/DDBJ whole genome shotgun (WGS) entry which is preliminary data.</text>
</comment>
<keyword evidence="2" id="KW-0808">Transferase</keyword>
<sequence>MQIYKTFDTLRRYWRQMRLITIRDGWKKMAFMKRHHYFASVGENCYYQSNLLPAEPFLVSFHDNVAVSAGVRIVTHSALNTVFNHAEGSDRYLCRYGRVEIGSNVYIGADAIINYGVTVGDNCIIAAGAVVTKDVPSGSVVGGVPARIIGTYEESRRKLLAFSEPYLEKGLREPCTVEEMVSCENEYPDNGIQSKENPY</sequence>
<dbReference type="STRING" id="742742.HMPREF9452_00648"/>
<dbReference type="RefSeq" id="WP_009140684.1">
    <property type="nucleotide sequence ID" value="NZ_JH126467.1"/>
</dbReference>
<evidence type="ECO:0000256" key="1">
    <source>
        <dbReference type="ARBA" id="ARBA00007274"/>
    </source>
</evidence>
<dbReference type="InterPro" id="IPR051159">
    <property type="entry name" value="Hexapeptide_acetyltransf"/>
</dbReference>
<dbReference type="InterPro" id="IPR011004">
    <property type="entry name" value="Trimer_LpxA-like_sf"/>
</dbReference>
<dbReference type="Proteomes" id="UP000004830">
    <property type="component" value="Unassembled WGS sequence"/>
</dbReference>
<dbReference type="GO" id="GO:0008374">
    <property type="term" value="F:O-acyltransferase activity"/>
    <property type="evidence" value="ECO:0007669"/>
    <property type="project" value="TreeGrafter"/>
</dbReference>
<evidence type="ECO:0000256" key="2">
    <source>
        <dbReference type="ARBA" id="ARBA00022679"/>
    </source>
</evidence>
<dbReference type="OrthoDB" id="2643438at2"/>
<gene>
    <name evidence="3" type="ORF">HMPREF9452_00648</name>
</gene>
<comment type="similarity">
    <text evidence="1">Belongs to the transferase hexapeptide repeat family.</text>
</comment>
<dbReference type="GeneID" id="77174620"/>
<dbReference type="eggNOG" id="COG0110">
    <property type="taxonomic scope" value="Bacteria"/>
</dbReference>
<dbReference type="HOGENOM" id="CLU_051638_12_1_11"/>
<protein>
    <recommendedName>
        <fullName evidence="5">Maltose/galactoside acetyltransferase domain-containing protein</fullName>
    </recommendedName>
</protein>
<dbReference type="InterPro" id="IPR001451">
    <property type="entry name" value="Hexapep"/>
</dbReference>
<name>G1WH35_9ACTN</name>
<dbReference type="CDD" id="cd04647">
    <property type="entry name" value="LbH_MAT_like"/>
    <property type="match status" value="1"/>
</dbReference>
<dbReference type="Gene3D" id="2.160.10.10">
    <property type="entry name" value="Hexapeptide repeat proteins"/>
    <property type="match status" value="1"/>
</dbReference>
<keyword evidence="4" id="KW-1185">Reference proteome</keyword>
<dbReference type="AlphaFoldDB" id="G1WH35"/>